<dbReference type="InterPro" id="IPR051010">
    <property type="entry name" value="BCAA_transport"/>
</dbReference>
<name>A0A3S4AYT0_9BRAD</name>
<dbReference type="Pfam" id="PF13458">
    <property type="entry name" value="Peripla_BP_6"/>
    <property type="match status" value="1"/>
</dbReference>
<feature type="chain" id="PRO_5018678974" evidence="4">
    <location>
        <begin position="29"/>
        <end position="413"/>
    </location>
</feature>
<dbReference type="Proteomes" id="UP000289200">
    <property type="component" value="Unassembled WGS sequence"/>
</dbReference>
<dbReference type="Gene3D" id="3.40.50.2300">
    <property type="match status" value="2"/>
</dbReference>
<feature type="signal peptide" evidence="4">
    <location>
        <begin position="1"/>
        <end position="28"/>
    </location>
</feature>
<dbReference type="PROSITE" id="PS51318">
    <property type="entry name" value="TAT"/>
    <property type="match status" value="1"/>
</dbReference>
<reference evidence="7" key="1">
    <citation type="submission" date="2018-10" db="EMBL/GenBank/DDBJ databases">
        <authorList>
            <person name="Peiro R."/>
            <person name="Begona"/>
            <person name="Cbmso G."/>
            <person name="Lopez M."/>
            <person name="Gonzalez S."/>
            <person name="Sacristan E."/>
            <person name="Castillo E."/>
        </authorList>
    </citation>
    <scope>NUCLEOTIDE SEQUENCE [LARGE SCALE GENOMIC DNA]</scope>
</reference>
<organism evidence="6 7">
    <name type="scientific">Rhodoplanes serenus</name>
    <dbReference type="NCBI Taxonomy" id="200615"/>
    <lineage>
        <taxon>Bacteria</taxon>
        <taxon>Pseudomonadati</taxon>
        <taxon>Pseudomonadota</taxon>
        <taxon>Alphaproteobacteria</taxon>
        <taxon>Hyphomicrobiales</taxon>
        <taxon>Nitrobacteraceae</taxon>
        <taxon>Rhodoplanes</taxon>
    </lineage>
</organism>
<evidence type="ECO:0000256" key="4">
    <source>
        <dbReference type="SAM" id="SignalP"/>
    </source>
</evidence>
<feature type="domain" description="Leucine-binding protein" evidence="5">
    <location>
        <begin position="32"/>
        <end position="370"/>
    </location>
</feature>
<sequence length="413" mass="44279">MPRPSRRAFVAGTAAGAAAAAFGMPAIAQNAPFKIGLLTVKTGPLAQGGIQMEQGIVTLLKQRNNTFAGRKVELISADTGGNPAGAKTKASELIERDRVDVVLGPLAAFEMLAINDYIRQQGTPVMSLAGAEDITQRLANPWVMRGSASSAQCCHALGDYAAKELKYKRAATISEDFAFGYEQMSGFQRVFEEEGGKVVKKLWPPMITPDYTPYIAQFGNVDCVVNGFAGSNPVKFMRAYADLGMKRIPLLAGWTAMDDALLKSLGDEAVGVVSAAWYSASLDNPVNKQFVADMAKDYNVIPGGYSAGMYVAGQVVEAALAKTGGKADDKKALNEALRGVSLTETPRGPVKFDAYGNVVGDVQIRRCERKGGQLVNTIIKTYSDVSQFWTYGDKAFLANPVYARDYPPAKNLE</sequence>
<evidence type="ECO:0000256" key="2">
    <source>
        <dbReference type="ARBA" id="ARBA00022729"/>
    </source>
</evidence>
<keyword evidence="3" id="KW-0029">Amino-acid transport</keyword>
<comment type="similarity">
    <text evidence="1">Belongs to the leucine-binding protein family.</text>
</comment>
<evidence type="ECO:0000256" key="1">
    <source>
        <dbReference type="ARBA" id="ARBA00010062"/>
    </source>
</evidence>
<keyword evidence="3" id="KW-0813">Transport</keyword>
<dbReference type="InterPro" id="IPR028082">
    <property type="entry name" value="Peripla_BP_I"/>
</dbReference>
<keyword evidence="7" id="KW-1185">Reference proteome</keyword>
<dbReference type="PANTHER" id="PTHR30483:SF6">
    <property type="entry name" value="PERIPLASMIC BINDING PROTEIN OF ABC TRANSPORTER FOR NATURAL AMINO ACIDS"/>
    <property type="match status" value="1"/>
</dbReference>
<gene>
    <name evidence="6" type="ORF">RHODGE_RHODGE_00690</name>
</gene>
<evidence type="ECO:0000256" key="3">
    <source>
        <dbReference type="ARBA" id="ARBA00022970"/>
    </source>
</evidence>
<keyword evidence="2 4" id="KW-0732">Signal</keyword>
<dbReference type="SUPFAM" id="SSF53822">
    <property type="entry name" value="Periplasmic binding protein-like I"/>
    <property type="match status" value="1"/>
</dbReference>
<proteinExistence type="inferred from homology"/>
<dbReference type="PANTHER" id="PTHR30483">
    <property type="entry name" value="LEUCINE-SPECIFIC-BINDING PROTEIN"/>
    <property type="match status" value="1"/>
</dbReference>
<dbReference type="InterPro" id="IPR006311">
    <property type="entry name" value="TAT_signal"/>
</dbReference>
<dbReference type="EMBL" id="UWOC01000044">
    <property type="protein sequence ID" value="VCU07446.1"/>
    <property type="molecule type" value="Genomic_DNA"/>
</dbReference>
<dbReference type="GO" id="GO:0006865">
    <property type="term" value="P:amino acid transport"/>
    <property type="evidence" value="ECO:0007669"/>
    <property type="project" value="UniProtKB-KW"/>
</dbReference>
<dbReference type="InterPro" id="IPR028081">
    <property type="entry name" value="Leu-bd"/>
</dbReference>
<accession>A0A3S4AYT0</accession>
<protein>
    <submittedName>
        <fullName evidence="6">Leu/Ile/Val-binding protein</fullName>
    </submittedName>
</protein>
<evidence type="ECO:0000259" key="5">
    <source>
        <dbReference type="Pfam" id="PF13458"/>
    </source>
</evidence>
<evidence type="ECO:0000313" key="6">
    <source>
        <dbReference type="EMBL" id="VCU07446.1"/>
    </source>
</evidence>
<evidence type="ECO:0000313" key="7">
    <source>
        <dbReference type="Proteomes" id="UP000289200"/>
    </source>
</evidence>
<dbReference type="CDD" id="cd06332">
    <property type="entry name" value="PBP1_aromatic_compounds-like"/>
    <property type="match status" value="1"/>
</dbReference>
<dbReference type="AlphaFoldDB" id="A0A3S4AYT0"/>
<dbReference type="RefSeq" id="WP_244601456.1">
    <property type="nucleotide sequence ID" value="NZ_NPEW01000196.1"/>
</dbReference>
<comment type="caution">
    <text evidence="6">The sequence shown here is derived from an EMBL/GenBank/DDBJ whole genome shotgun (WGS) entry which is preliminary data.</text>
</comment>